<dbReference type="HOGENOM" id="CLU_1089043_0_0_5"/>
<dbReference type="KEGG" id="mgm:Mmc1_0641"/>
<evidence type="ECO:0000256" key="3">
    <source>
        <dbReference type="ARBA" id="ARBA00022777"/>
    </source>
</evidence>
<dbReference type="InterPro" id="IPR027417">
    <property type="entry name" value="P-loop_NTPase"/>
</dbReference>
<evidence type="ECO:0000259" key="4">
    <source>
        <dbReference type="PROSITE" id="PS50052"/>
    </source>
</evidence>
<reference evidence="5 6" key="2">
    <citation type="journal article" date="2012" name="Int. J. Syst. Evol. Microbiol.">
        <title>Magnetococcus marinus gen. nov., sp. nov., a marine, magnetotactic bacterium that represents a novel lineage (Magnetococcaceae fam. nov.; Magnetococcales ord. nov.) at the base of the Alphaproteobacteria.</title>
        <authorList>
            <person name="Bazylinski D.A."/>
            <person name="Williams T.J."/>
            <person name="Lefevre C.T."/>
            <person name="Berg R.J."/>
            <person name="Zhang C.L."/>
            <person name="Bowser S.S."/>
            <person name="Dean A.J."/>
            <person name="Beveridge T.J."/>
        </authorList>
    </citation>
    <scope>NUCLEOTIDE SEQUENCE [LARGE SCALE GENOMIC DNA]</scope>
    <source>
        <strain evidence="6">ATCC BAA-1437 / JCM 17883 / MC-1</strain>
    </source>
</reference>
<accession>A0L5B9</accession>
<dbReference type="PANTHER" id="PTHR23117:SF13">
    <property type="entry name" value="GUANYLATE KINASE"/>
    <property type="match status" value="1"/>
</dbReference>
<dbReference type="SUPFAM" id="SSF52540">
    <property type="entry name" value="P-loop containing nucleoside triphosphate hydrolases"/>
    <property type="match status" value="1"/>
</dbReference>
<dbReference type="EMBL" id="CP000471">
    <property type="protein sequence ID" value="ABK43162.1"/>
    <property type="molecule type" value="Genomic_DNA"/>
</dbReference>
<protein>
    <submittedName>
        <fullName evidence="5">Guanylate kinase/L-type calcium channel region</fullName>
    </submittedName>
</protein>
<feature type="domain" description="Guanylate kinase-like" evidence="4">
    <location>
        <begin position="2"/>
        <end position="221"/>
    </location>
</feature>
<dbReference type="AlphaFoldDB" id="A0L5B9"/>
<dbReference type="GO" id="GO:0004385">
    <property type="term" value="F:GMP kinase activity"/>
    <property type="evidence" value="ECO:0007669"/>
    <property type="project" value="TreeGrafter"/>
</dbReference>
<proteinExistence type="inferred from homology"/>
<evidence type="ECO:0000256" key="1">
    <source>
        <dbReference type="ARBA" id="ARBA00005790"/>
    </source>
</evidence>
<dbReference type="Gene3D" id="3.40.50.300">
    <property type="entry name" value="P-loop containing nucleotide triphosphate hydrolases"/>
    <property type="match status" value="1"/>
</dbReference>
<gene>
    <name evidence="5" type="ordered locus">Mmc1_0641</name>
</gene>
<organism evidence="5 6">
    <name type="scientific">Magnetococcus marinus (strain ATCC BAA-1437 / JCM 17883 / MC-1)</name>
    <dbReference type="NCBI Taxonomy" id="156889"/>
    <lineage>
        <taxon>Bacteria</taxon>
        <taxon>Pseudomonadati</taxon>
        <taxon>Pseudomonadota</taxon>
        <taxon>Magnetococcia</taxon>
        <taxon>Magnetococcales</taxon>
        <taxon>Magnetococcaceae</taxon>
        <taxon>Magnetococcus</taxon>
    </lineage>
</organism>
<dbReference type="OrthoDB" id="9808150at2"/>
<dbReference type="RefSeq" id="WP_011712329.1">
    <property type="nucleotide sequence ID" value="NC_008576.1"/>
</dbReference>
<dbReference type="InterPro" id="IPR008145">
    <property type="entry name" value="GK/Ca_channel_bsu"/>
</dbReference>
<dbReference type="Pfam" id="PF00625">
    <property type="entry name" value="Guanylate_kin"/>
    <property type="match status" value="1"/>
</dbReference>
<evidence type="ECO:0000313" key="5">
    <source>
        <dbReference type="EMBL" id="ABK43162.1"/>
    </source>
</evidence>
<dbReference type="STRING" id="156889.Mmc1_0641"/>
<evidence type="ECO:0000256" key="2">
    <source>
        <dbReference type="ARBA" id="ARBA00022679"/>
    </source>
</evidence>
<dbReference type="SMART" id="SM00072">
    <property type="entry name" value="GuKc"/>
    <property type="match status" value="1"/>
</dbReference>
<sequence>MARFIILSGPACVGKGPLMAAMAKFYPELLAHMQRVVLYSERAPRPHERDGVDYHFRTRKRIDQIGQKKGYLSFESRGELQCVDLAAIDKALGEGQDVLFEGNTYLVNKLREIGLFDRYETLKIFLSPLSQAEIIHLKECVPGVDLKNFVADVMRRKLLHRTSKWKGPLGLPDLQDVERRATRALAEMAQAHHYDAVIANHDGEGHDNWDAFYHPIGDARRTMETFAGLLQGKRLHGRLEHWDKALITGKMLDEL</sequence>
<keyword evidence="3 5" id="KW-0418">Kinase</keyword>
<dbReference type="PROSITE" id="PS50052">
    <property type="entry name" value="GUANYLATE_KINASE_2"/>
    <property type="match status" value="1"/>
</dbReference>
<keyword evidence="6" id="KW-1185">Reference proteome</keyword>
<dbReference type="Proteomes" id="UP000002586">
    <property type="component" value="Chromosome"/>
</dbReference>
<dbReference type="PANTHER" id="PTHR23117">
    <property type="entry name" value="GUANYLATE KINASE-RELATED"/>
    <property type="match status" value="1"/>
</dbReference>
<dbReference type="eggNOG" id="COG0194">
    <property type="taxonomic scope" value="Bacteria"/>
</dbReference>
<evidence type="ECO:0000313" key="6">
    <source>
        <dbReference type="Proteomes" id="UP000002586"/>
    </source>
</evidence>
<dbReference type="InterPro" id="IPR008144">
    <property type="entry name" value="Guanylate_kin-like_dom"/>
</dbReference>
<dbReference type="GO" id="GO:0005829">
    <property type="term" value="C:cytosol"/>
    <property type="evidence" value="ECO:0007669"/>
    <property type="project" value="TreeGrafter"/>
</dbReference>
<name>A0L5B9_MAGMM</name>
<comment type="similarity">
    <text evidence="1">Belongs to the guanylate kinase family.</text>
</comment>
<reference evidence="6" key="1">
    <citation type="journal article" date="2009" name="Appl. Environ. Microbiol.">
        <title>Complete genome sequence of the chemolithoautotrophic marine magnetotactic coccus strain MC-1.</title>
        <authorList>
            <person name="Schubbe S."/>
            <person name="Williams T.J."/>
            <person name="Xie G."/>
            <person name="Kiss H.E."/>
            <person name="Brettin T.S."/>
            <person name="Martinez D."/>
            <person name="Ross C.A."/>
            <person name="Schuler D."/>
            <person name="Cox B.L."/>
            <person name="Nealson K.H."/>
            <person name="Bazylinski D.A."/>
        </authorList>
    </citation>
    <scope>NUCLEOTIDE SEQUENCE [LARGE SCALE GENOMIC DNA]</scope>
    <source>
        <strain evidence="6">ATCC BAA-1437 / JCM 17883 / MC-1</strain>
    </source>
</reference>
<keyword evidence="2" id="KW-0808">Transferase</keyword>